<dbReference type="KEGG" id="ccal:108627626"/>
<dbReference type="GeneID" id="108627626"/>
<dbReference type="InterPro" id="IPR050645">
    <property type="entry name" value="Histidine_acid_phosphatase"/>
</dbReference>
<evidence type="ECO:0000313" key="5">
    <source>
        <dbReference type="RefSeq" id="XP_017884436.1"/>
    </source>
</evidence>
<dbReference type="InterPro" id="IPR000560">
    <property type="entry name" value="His_Pase_clade-2"/>
</dbReference>
<dbReference type="SUPFAM" id="SSF53254">
    <property type="entry name" value="Phosphoglycerate mutase-like"/>
    <property type="match status" value="1"/>
</dbReference>
<reference evidence="5" key="1">
    <citation type="submission" date="2025-08" db="UniProtKB">
        <authorList>
            <consortium name="RefSeq"/>
        </authorList>
    </citation>
    <scope>IDENTIFICATION</scope>
    <source>
        <tissue evidence="5">Whole body</tissue>
    </source>
</reference>
<dbReference type="GO" id="GO:0003993">
    <property type="term" value="F:acid phosphatase activity"/>
    <property type="evidence" value="ECO:0007669"/>
    <property type="project" value="UniProtKB-EC"/>
</dbReference>
<organism evidence="4 5">
    <name type="scientific">Ceratina calcarata</name>
    <dbReference type="NCBI Taxonomy" id="156304"/>
    <lineage>
        <taxon>Eukaryota</taxon>
        <taxon>Metazoa</taxon>
        <taxon>Ecdysozoa</taxon>
        <taxon>Arthropoda</taxon>
        <taxon>Hexapoda</taxon>
        <taxon>Insecta</taxon>
        <taxon>Pterygota</taxon>
        <taxon>Neoptera</taxon>
        <taxon>Endopterygota</taxon>
        <taxon>Hymenoptera</taxon>
        <taxon>Apocrita</taxon>
        <taxon>Aculeata</taxon>
        <taxon>Apoidea</taxon>
        <taxon>Anthophila</taxon>
        <taxon>Apidae</taxon>
        <taxon>Ceratina</taxon>
        <taxon>Zadontomerus</taxon>
    </lineage>
</organism>
<dbReference type="Pfam" id="PF00328">
    <property type="entry name" value="His_Phos_2"/>
    <property type="match status" value="1"/>
</dbReference>
<dbReference type="Proteomes" id="UP000694925">
    <property type="component" value="Unplaced"/>
</dbReference>
<sequence length="387" mass="44389">MIVLKLPLLLVGLTLGSPVSIETTEERSNNRDKGPTLRLITVVMRHGERAPQDTYPNDPYVNNSMDPYGWGQLTNEGRKNQYDQGLFLRKRYDEFLGPTYSPDLFHLQCTAVDRTKMSAMLEAAALWKPSEKQSFKPDLAWQPVTLYYQPRSEDTLMLIWETCPKYAKSRDAINSFPEVLSTQRDNKKLYEELTNLTGMSISSPGDVGSLYSTLTAEKCMNLTLPEWTEDYYPDKLIPLTLYDLQLNVYDDRLKRLKGGPFLKKIVTDMLGKKDDVLEPETRKMFMYVGHDSTIVTLLDVMHVWNGQMPNYNIMVMIELHENKDGWHVQVFLRNTTDHDPYALTIPGCATSCPLETFVKILKPMIPDNWEEECKVDGDYTLPPAPVP</sequence>
<dbReference type="InterPro" id="IPR029033">
    <property type="entry name" value="His_PPase_superfam"/>
</dbReference>
<dbReference type="AlphaFoldDB" id="A0AAJ7J4C7"/>
<evidence type="ECO:0000256" key="1">
    <source>
        <dbReference type="ARBA" id="ARBA00000032"/>
    </source>
</evidence>
<dbReference type="PANTHER" id="PTHR11567:SF205">
    <property type="entry name" value="GH28721P-RELATED"/>
    <property type="match status" value="1"/>
</dbReference>
<comment type="catalytic activity">
    <reaction evidence="1">
        <text>a phosphate monoester + H2O = an alcohol + phosphate</text>
        <dbReference type="Rhea" id="RHEA:15017"/>
        <dbReference type="ChEBI" id="CHEBI:15377"/>
        <dbReference type="ChEBI" id="CHEBI:30879"/>
        <dbReference type="ChEBI" id="CHEBI:43474"/>
        <dbReference type="ChEBI" id="CHEBI:67140"/>
        <dbReference type="EC" id="3.1.3.2"/>
    </reaction>
</comment>
<evidence type="ECO:0000313" key="4">
    <source>
        <dbReference type="Proteomes" id="UP000694925"/>
    </source>
</evidence>
<gene>
    <name evidence="5" type="primary">LOC108627626</name>
</gene>
<accession>A0AAJ7J4C7</accession>
<dbReference type="PANTHER" id="PTHR11567">
    <property type="entry name" value="ACID PHOSPHATASE-RELATED"/>
    <property type="match status" value="1"/>
</dbReference>
<dbReference type="CDD" id="cd07061">
    <property type="entry name" value="HP_HAP_like"/>
    <property type="match status" value="1"/>
</dbReference>
<keyword evidence="4" id="KW-1185">Reference proteome</keyword>
<evidence type="ECO:0000256" key="3">
    <source>
        <dbReference type="SAM" id="SignalP"/>
    </source>
</evidence>
<evidence type="ECO:0000256" key="2">
    <source>
        <dbReference type="ARBA" id="ARBA00005375"/>
    </source>
</evidence>
<dbReference type="PROSITE" id="PS00616">
    <property type="entry name" value="HIS_ACID_PHOSPHAT_1"/>
    <property type="match status" value="1"/>
</dbReference>
<dbReference type="RefSeq" id="XP_017884436.1">
    <property type="nucleotide sequence ID" value="XM_018028947.2"/>
</dbReference>
<proteinExistence type="inferred from homology"/>
<dbReference type="InterPro" id="IPR033379">
    <property type="entry name" value="Acid_Pase_AS"/>
</dbReference>
<dbReference type="Gene3D" id="3.40.50.1240">
    <property type="entry name" value="Phosphoglycerate mutase-like"/>
    <property type="match status" value="1"/>
</dbReference>
<name>A0AAJ7J4C7_9HYME</name>
<feature type="chain" id="PRO_5042487661" evidence="3">
    <location>
        <begin position="17"/>
        <end position="387"/>
    </location>
</feature>
<comment type="similarity">
    <text evidence="2">Belongs to the histidine acid phosphatase family.</text>
</comment>
<keyword evidence="3" id="KW-0732">Signal</keyword>
<protein>
    <submittedName>
        <fullName evidence="5">Prostatic acid phosphatase-like isoform X1</fullName>
    </submittedName>
</protein>
<feature type="signal peptide" evidence="3">
    <location>
        <begin position="1"/>
        <end position="16"/>
    </location>
</feature>